<name>A0A059C3R2_EUCGR</name>
<accession>A0A059C3R2</accession>
<protein>
    <recommendedName>
        <fullName evidence="1">Ku C-terminal domain-containing protein</fullName>
    </recommendedName>
</protein>
<dbReference type="eggNOG" id="KOG2326">
    <property type="taxonomic scope" value="Eukaryota"/>
</dbReference>
<gene>
    <name evidence="2" type="ORF">EUGRSUZ_E01421</name>
</gene>
<dbReference type="EMBL" id="KK198757">
    <property type="protein sequence ID" value="KCW72972.1"/>
    <property type="molecule type" value="Genomic_DNA"/>
</dbReference>
<dbReference type="InParanoid" id="A0A059C3R2"/>
<sequence>MVRLAQEPKQFNDFLHQLCKFCLQNDLRSFCDFLATKGITLISKTEAADSDVAEEEARSFLVKSEPKPE</sequence>
<dbReference type="InterPro" id="IPR014893">
    <property type="entry name" value="Ku_PK_bind"/>
</dbReference>
<dbReference type="Gene3D" id="1.25.40.240">
    <property type="entry name" value="Ku, C-terminal domain"/>
    <property type="match status" value="1"/>
</dbReference>
<dbReference type="SUPFAM" id="SSF101420">
    <property type="entry name" value="C-terminal domain of Ku80"/>
    <property type="match status" value="1"/>
</dbReference>
<dbReference type="STRING" id="71139.A0A059C3R2"/>
<organism evidence="2">
    <name type="scientific">Eucalyptus grandis</name>
    <name type="common">Flooded gum</name>
    <dbReference type="NCBI Taxonomy" id="71139"/>
    <lineage>
        <taxon>Eukaryota</taxon>
        <taxon>Viridiplantae</taxon>
        <taxon>Streptophyta</taxon>
        <taxon>Embryophyta</taxon>
        <taxon>Tracheophyta</taxon>
        <taxon>Spermatophyta</taxon>
        <taxon>Magnoliopsida</taxon>
        <taxon>eudicotyledons</taxon>
        <taxon>Gunneridae</taxon>
        <taxon>Pentapetalae</taxon>
        <taxon>rosids</taxon>
        <taxon>malvids</taxon>
        <taxon>Myrtales</taxon>
        <taxon>Myrtaceae</taxon>
        <taxon>Myrtoideae</taxon>
        <taxon>Eucalypteae</taxon>
        <taxon>Eucalyptus</taxon>
    </lineage>
</organism>
<evidence type="ECO:0000313" key="2">
    <source>
        <dbReference type="EMBL" id="KCW72972.1"/>
    </source>
</evidence>
<evidence type="ECO:0000259" key="1">
    <source>
        <dbReference type="Pfam" id="PF08785"/>
    </source>
</evidence>
<proteinExistence type="predicted"/>
<dbReference type="Gramene" id="KCW72972">
    <property type="protein sequence ID" value="KCW72972"/>
    <property type="gene ID" value="EUGRSUZ_E01421"/>
</dbReference>
<reference evidence="2" key="1">
    <citation type="submission" date="2013-07" db="EMBL/GenBank/DDBJ databases">
        <title>The genome of Eucalyptus grandis.</title>
        <authorList>
            <person name="Schmutz J."/>
            <person name="Hayes R."/>
            <person name="Myburg A."/>
            <person name="Tuskan G."/>
            <person name="Grattapaglia D."/>
            <person name="Rokhsar D.S."/>
        </authorList>
    </citation>
    <scope>NUCLEOTIDE SEQUENCE</scope>
    <source>
        <tissue evidence="2">Leaf extractions</tissue>
    </source>
</reference>
<dbReference type="AlphaFoldDB" id="A0A059C3R2"/>
<feature type="domain" description="Ku C-terminal" evidence="1">
    <location>
        <begin position="5"/>
        <end position="61"/>
    </location>
</feature>
<dbReference type="InterPro" id="IPR036494">
    <property type="entry name" value="Ku_C_sf"/>
</dbReference>
<dbReference type="Pfam" id="PF08785">
    <property type="entry name" value="Ku_PK_bind"/>
    <property type="match status" value="1"/>
</dbReference>